<comment type="caution">
    <text evidence="1">The sequence shown here is derived from an EMBL/GenBank/DDBJ whole genome shotgun (WGS) entry which is preliminary data.</text>
</comment>
<dbReference type="PROSITE" id="PS51257">
    <property type="entry name" value="PROKAR_LIPOPROTEIN"/>
    <property type="match status" value="1"/>
</dbReference>
<accession>A0A7V5H381</accession>
<dbReference type="Proteomes" id="UP000886111">
    <property type="component" value="Unassembled WGS sequence"/>
</dbReference>
<organism evidence="1">
    <name type="scientific">Caldithrix abyssi</name>
    <dbReference type="NCBI Taxonomy" id="187145"/>
    <lineage>
        <taxon>Bacteria</taxon>
        <taxon>Pseudomonadati</taxon>
        <taxon>Calditrichota</taxon>
        <taxon>Calditrichia</taxon>
        <taxon>Calditrichales</taxon>
        <taxon>Calditrichaceae</taxon>
        <taxon>Caldithrix</taxon>
    </lineage>
</organism>
<dbReference type="EMBL" id="DRTD01000314">
    <property type="protein sequence ID" value="HHE54960.1"/>
    <property type="molecule type" value="Genomic_DNA"/>
</dbReference>
<dbReference type="SUPFAM" id="SSF49265">
    <property type="entry name" value="Fibronectin type III"/>
    <property type="match status" value="1"/>
</dbReference>
<evidence type="ECO:0000313" key="1">
    <source>
        <dbReference type="EMBL" id="HHE54960.1"/>
    </source>
</evidence>
<dbReference type="AlphaFoldDB" id="A0A7V5H381"/>
<sequence>MNKLSALFKISFVLLAITWLISCKEKISGSLQSNQPPETFLFVKSTGKDTLNQTASIQKLYWDGLDKDGFVTGFYYTWELQPDSADWQWTEKRSLTFPLKISGAETSYVFQVRAVDNKGAWDPTPASQIFPIKNTSPTINWLPTSRIPDTTFTVASFIWQASDLDGDSTIVYFEYALDDTLQWRKIAGYRRNVTLTADSGLTEGEHVFFIRAVDVAKSRSPVIRMPQRGSWYVKEPKGEYLLIDDFANEAQSLYPDRYYKSMLKQILPEVDPQAGFDYWNIEEQFPASRLQFIETLKLFKRVIWYSDLIQETDEHFITAQVAIPEFLNAGGKIIYSVQFSTGFGSLGNPLEFTPVDSLGKKFNFITAKSLYYPDSVGKQNVQNLFGVELPQLKLSKIIVGLMGLKPKPTAIPLYRYNDPKSDNDPIFVLLGWNDNKQNQGLDAYDFIFSATPLHYLQANNNLNDFFKIIFKDIFKP</sequence>
<protein>
    <recommendedName>
        <fullName evidence="2">Fibronectin type-III domain-containing protein</fullName>
    </recommendedName>
</protein>
<dbReference type="InterPro" id="IPR036116">
    <property type="entry name" value="FN3_sf"/>
</dbReference>
<reference evidence="1" key="1">
    <citation type="journal article" date="2020" name="mSystems">
        <title>Genome- and Community-Level Interaction Insights into Carbon Utilization and Element Cycling Functions of Hydrothermarchaeota in Hydrothermal Sediment.</title>
        <authorList>
            <person name="Zhou Z."/>
            <person name="Liu Y."/>
            <person name="Xu W."/>
            <person name="Pan J."/>
            <person name="Luo Z.H."/>
            <person name="Li M."/>
        </authorList>
    </citation>
    <scope>NUCLEOTIDE SEQUENCE [LARGE SCALE GENOMIC DNA]</scope>
    <source>
        <strain evidence="1">HyVt-76</strain>
    </source>
</reference>
<name>A0A7V5H381_CALAY</name>
<proteinExistence type="predicted"/>
<evidence type="ECO:0008006" key="2">
    <source>
        <dbReference type="Google" id="ProtNLM"/>
    </source>
</evidence>
<gene>
    <name evidence="1" type="ORF">ENL21_04205</name>
</gene>